<organism evidence="2 3">
    <name type="scientific">Candidatus Nitrospira neomarina</name>
    <dbReference type="NCBI Taxonomy" id="3020899"/>
    <lineage>
        <taxon>Bacteria</taxon>
        <taxon>Pseudomonadati</taxon>
        <taxon>Nitrospirota</taxon>
        <taxon>Nitrospiria</taxon>
        <taxon>Nitrospirales</taxon>
        <taxon>Nitrospiraceae</taxon>
        <taxon>Nitrospira</taxon>
    </lineage>
</organism>
<keyword evidence="1" id="KW-0472">Membrane</keyword>
<accession>A0AA96GKE9</accession>
<name>A0AA96GKE9_9BACT</name>
<dbReference type="RefSeq" id="WP_312744573.1">
    <property type="nucleotide sequence ID" value="NZ_CP116968.1"/>
</dbReference>
<dbReference type="Proteomes" id="UP001302494">
    <property type="component" value="Chromosome"/>
</dbReference>
<dbReference type="EMBL" id="CP116968">
    <property type="protein sequence ID" value="WNM61895.1"/>
    <property type="molecule type" value="Genomic_DNA"/>
</dbReference>
<reference evidence="2 3" key="1">
    <citation type="submission" date="2023-01" db="EMBL/GenBank/DDBJ databases">
        <title>Cultivation and genomic characterization of new, ubiquitous marine nitrite-oxidizing bacteria from the Nitrospirales.</title>
        <authorList>
            <person name="Mueller A.J."/>
            <person name="Daebeler A."/>
            <person name="Herbold C.W."/>
            <person name="Kirkegaard R.H."/>
            <person name="Daims H."/>
        </authorList>
    </citation>
    <scope>NUCLEOTIDE SEQUENCE [LARGE SCALE GENOMIC DNA]</scope>
    <source>
        <strain evidence="2 3">DK</strain>
    </source>
</reference>
<evidence type="ECO:0000256" key="1">
    <source>
        <dbReference type="SAM" id="Phobius"/>
    </source>
</evidence>
<keyword evidence="1" id="KW-0812">Transmembrane</keyword>
<keyword evidence="1" id="KW-1133">Transmembrane helix</keyword>
<protein>
    <submittedName>
        <fullName evidence="2">Uncharacterized protein</fullName>
    </submittedName>
</protein>
<sequence length="77" mass="8184">MDWIIGMVLMVIYVIGPIFSFGIFLLIGFVRKTIGGIFGGGYGGGHGGAPVRQVHSYSGGNFSPGLRELNELRSPPT</sequence>
<feature type="transmembrane region" description="Helical" evidence="1">
    <location>
        <begin position="6"/>
        <end position="30"/>
    </location>
</feature>
<dbReference type="AlphaFoldDB" id="A0AA96GKE9"/>
<proteinExistence type="predicted"/>
<gene>
    <name evidence="2" type="ORF">PQG83_19455</name>
</gene>
<dbReference type="KEGG" id="nneo:PQG83_19455"/>
<keyword evidence="3" id="KW-1185">Reference proteome</keyword>
<evidence type="ECO:0000313" key="2">
    <source>
        <dbReference type="EMBL" id="WNM61895.1"/>
    </source>
</evidence>
<evidence type="ECO:0000313" key="3">
    <source>
        <dbReference type="Proteomes" id="UP001302494"/>
    </source>
</evidence>